<protein>
    <recommendedName>
        <fullName evidence="1">Pectinesterase inhibitor domain-containing protein</fullName>
    </recommendedName>
</protein>
<dbReference type="Gene3D" id="1.20.140.40">
    <property type="entry name" value="Invertase/pectin methylesterase inhibitor family protein"/>
    <property type="match status" value="1"/>
</dbReference>
<reference evidence="2" key="1">
    <citation type="submission" date="2018-11" db="EMBL/GenBank/DDBJ databases">
        <authorList>
            <person name="Grassa J C."/>
        </authorList>
    </citation>
    <scope>NUCLEOTIDE SEQUENCE [LARGE SCALE GENOMIC DNA]</scope>
</reference>
<dbReference type="CDD" id="cd15795">
    <property type="entry name" value="PMEI-Pla_a_1_like"/>
    <property type="match status" value="1"/>
</dbReference>
<dbReference type="SUPFAM" id="SSF101148">
    <property type="entry name" value="Plant invertase/pectin methylesterase inhibitor"/>
    <property type="match status" value="1"/>
</dbReference>
<dbReference type="InterPro" id="IPR034088">
    <property type="entry name" value="Pla_a_1-like"/>
</dbReference>
<dbReference type="GO" id="GO:0004857">
    <property type="term" value="F:enzyme inhibitor activity"/>
    <property type="evidence" value="ECO:0007669"/>
    <property type="project" value="InterPro"/>
</dbReference>
<accession>A0A803NGK2</accession>
<dbReference type="NCBIfam" id="TIGR01614">
    <property type="entry name" value="PME_inhib"/>
    <property type="match status" value="1"/>
</dbReference>
<organism evidence="2 3">
    <name type="scientific">Cannabis sativa</name>
    <name type="common">Hemp</name>
    <name type="synonym">Marijuana</name>
    <dbReference type="NCBI Taxonomy" id="3483"/>
    <lineage>
        <taxon>Eukaryota</taxon>
        <taxon>Viridiplantae</taxon>
        <taxon>Streptophyta</taxon>
        <taxon>Embryophyta</taxon>
        <taxon>Tracheophyta</taxon>
        <taxon>Spermatophyta</taxon>
        <taxon>Magnoliopsida</taxon>
        <taxon>eudicotyledons</taxon>
        <taxon>Gunneridae</taxon>
        <taxon>Pentapetalae</taxon>
        <taxon>rosids</taxon>
        <taxon>fabids</taxon>
        <taxon>Rosales</taxon>
        <taxon>Cannabaceae</taxon>
        <taxon>Cannabis</taxon>
    </lineage>
</organism>
<feature type="domain" description="Pectinesterase inhibitor" evidence="1">
    <location>
        <begin position="200"/>
        <end position="340"/>
    </location>
</feature>
<dbReference type="EMBL" id="UZAU01000026">
    <property type="status" value="NOT_ANNOTATED_CDS"/>
    <property type="molecule type" value="Genomic_DNA"/>
</dbReference>
<dbReference type="InterPro" id="IPR006501">
    <property type="entry name" value="Pectinesterase_inhib_dom"/>
</dbReference>
<keyword evidence="3" id="KW-1185">Reference proteome</keyword>
<sequence>MVMDNTTIAVSTHAFKDSSIGVNLHHIRHWFSPLLATIVVIHQEQHFTHLLLSNPPLIKNHPSRSNYTQSRARFIVLKHVISSLPSSPTNQCRLLHLLWAAMVEMVEKPAAKFSHILPSRQHIKNVAVFATNYIDNFRAARIKFHPAVAATPGLSPPTAALAPDSGPLKLNVDAAVGANKNIIGVGAIVRNSLGHVVAALFMPIIETLDNTKCLAALESDPRSKTTTSLKALAKISVQLSISNAKGSLNFINNEIKKGSGSGQQEVLEQCASSYKATVESFSSALKELDDDVMSANYDIKVAGDDADLCQAELVSKKVEIPSLEDRNDQVKLFSNIGFVITNKL</sequence>
<dbReference type="SMART" id="SM00856">
    <property type="entry name" value="PMEI"/>
    <property type="match status" value="1"/>
</dbReference>
<dbReference type="Pfam" id="PF04043">
    <property type="entry name" value="PMEI"/>
    <property type="match status" value="1"/>
</dbReference>
<dbReference type="EnsemblPlants" id="evm.model.01.1329">
    <property type="protein sequence ID" value="cds.evm.model.01.1329"/>
    <property type="gene ID" value="evm.TU.01.1329"/>
</dbReference>
<name>A0A803NGK2_CANSA</name>
<evidence type="ECO:0000259" key="1">
    <source>
        <dbReference type="SMART" id="SM00856"/>
    </source>
</evidence>
<reference evidence="2" key="2">
    <citation type="submission" date="2021-03" db="UniProtKB">
        <authorList>
            <consortium name="EnsemblPlants"/>
        </authorList>
    </citation>
    <scope>IDENTIFICATION</scope>
</reference>
<dbReference type="Proteomes" id="UP000596661">
    <property type="component" value="Chromosome 1"/>
</dbReference>
<evidence type="ECO:0000313" key="2">
    <source>
        <dbReference type="EnsemblPlants" id="cds.evm.model.01.1329"/>
    </source>
</evidence>
<evidence type="ECO:0000313" key="3">
    <source>
        <dbReference type="Proteomes" id="UP000596661"/>
    </source>
</evidence>
<dbReference type="PANTHER" id="PTHR31890">
    <property type="entry name" value="PLANT INVERTASE/PECTIN METHYLESTERASE INHIBITOR SUPERFAMILY PROTEIN"/>
    <property type="match status" value="1"/>
</dbReference>
<dbReference type="PANTHER" id="PTHR31890:SF9">
    <property type="entry name" value="PLANT INVERTASE_PECTIN METHYLESTERASE INHIBITOR SUPERFAMILY PROTEIN"/>
    <property type="match status" value="1"/>
</dbReference>
<proteinExistence type="predicted"/>
<dbReference type="Gramene" id="evm.model.01.1329">
    <property type="protein sequence ID" value="cds.evm.model.01.1329"/>
    <property type="gene ID" value="evm.TU.01.1329"/>
</dbReference>
<dbReference type="AlphaFoldDB" id="A0A803NGK2"/>
<dbReference type="InterPro" id="IPR035513">
    <property type="entry name" value="Invertase/methylesterase_inhib"/>
</dbReference>